<keyword evidence="12" id="KW-1185">Reference proteome</keyword>
<dbReference type="PANTHER" id="PTHR47958">
    <property type="entry name" value="ATP-DEPENDENT RNA HELICASE DBP3"/>
    <property type="match status" value="1"/>
</dbReference>
<dbReference type="Proteomes" id="UP000887577">
    <property type="component" value="Unplaced"/>
</dbReference>
<evidence type="ECO:0000259" key="11">
    <source>
        <dbReference type="PROSITE" id="PS51195"/>
    </source>
</evidence>
<accession>A0A914YQ48</accession>
<dbReference type="GO" id="GO:0016787">
    <property type="term" value="F:hydrolase activity"/>
    <property type="evidence" value="ECO:0007669"/>
    <property type="project" value="UniProtKB-KW"/>
</dbReference>
<keyword evidence="6" id="KW-0067">ATP-binding</keyword>
<evidence type="ECO:0000313" key="12">
    <source>
        <dbReference type="Proteomes" id="UP000887577"/>
    </source>
</evidence>
<evidence type="ECO:0000256" key="1">
    <source>
        <dbReference type="ARBA" id="ARBA00012552"/>
    </source>
</evidence>
<feature type="compositionally biased region" description="Basic and acidic residues" evidence="9">
    <location>
        <begin position="36"/>
        <end position="81"/>
    </location>
</feature>
<dbReference type="PROSITE" id="PS51192">
    <property type="entry name" value="HELICASE_ATP_BIND_1"/>
    <property type="match status" value="1"/>
</dbReference>
<feature type="compositionally biased region" description="Basic and acidic residues" evidence="9">
    <location>
        <begin position="101"/>
        <end position="139"/>
    </location>
</feature>
<dbReference type="GO" id="GO:0003724">
    <property type="term" value="F:RNA helicase activity"/>
    <property type="evidence" value="ECO:0007669"/>
    <property type="project" value="UniProtKB-EC"/>
</dbReference>
<dbReference type="InterPro" id="IPR057479">
    <property type="entry name" value="PRP28/DDX23-like_helical"/>
</dbReference>
<feature type="compositionally biased region" description="Basic residues" evidence="9">
    <location>
        <begin position="82"/>
        <end position="100"/>
    </location>
</feature>
<dbReference type="InterPro" id="IPR027417">
    <property type="entry name" value="P-loop_NTPase"/>
</dbReference>
<evidence type="ECO:0000256" key="6">
    <source>
        <dbReference type="ARBA" id="ARBA00022840"/>
    </source>
</evidence>
<keyword evidence="4" id="KW-0378">Hydrolase</keyword>
<dbReference type="EC" id="3.6.4.13" evidence="1"/>
<keyword evidence="2" id="KW-0507">mRNA processing</keyword>
<feature type="short sequence motif" description="Q motif" evidence="8">
    <location>
        <begin position="272"/>
        <end position="300"/>
    </location>
</feature>
<dbReference type="Gene3D" id="3.40.50.300">
    <property type="entry name" value="P-loop containing nucleotide triphosphate hydrolases"/>
    <property type="match status" value="1"/>
</dbReference>
<protein>
    <recommendedName>
        <fullName evidence="1">RNA helicase</fullName>
        <ecNumber evidence="1">3.6.4.13</ecNumber>
    </recommendedName>
</protein>
<evidence type="ECO:0000256" key="3">
    <source>
        <dbReference type="ARBA" id="ARBA00022741"/>
    </source>
</evidence>
<evidence type="ECO:0000256" key="5">
    <source>
        <dbReference type="ARBA" id="ARBA00022806"/>
    </source>
</evidence>
<feature type="domain" description="Helicase ATP-binding" evidence="10">
    <location>
        <begin position="303"/>
        <end position="362"/>
    </location>
</feature>
<comment type="catalytic activity">
    <reaction evidence="7">
        <text>ATP + H2O = ADP + phosphate + H(+)</text>
        <dbReference type="Rhea" id="RHEA:13065"/>
        <dbReference type="ChEBI" id="CHEBI:15377"/>
        <dbReference type="ChEBI" id="CHEBI:15378"/>
        <dbReference type="ChEBI" id="CHEBI:30616"/>
        <dbReference type="ChEBI" id="CHEBI:43474"/>
        <dbReference type="ChEBI" id="CHEBI:456216"/>
        <dbReference type="EC" id="3.6.4.13"/>
    </reaction>
</comment>
<keyword evidence="5" id="KW-0347">Helicase</keyword>
<dbReference type="WBParaSite" id="PSU_v2.g2302.t1">
    <property type="protein sequence ID" value="PSU_v2.g2302.t1"/>
    <property type="gene ID" value="PSU_v2.g2302"/>
</dbReference>
<dbReference type="InterPro" id="IPR014014">
    <property type="entry name" value="RNA_helicase_DEAD_Q_motif"/>
</dbReference>
<feature type="domain" description="DEAD-box RNA helicase Q" evidence="11">
    <location>
        <begin position="272"/>
        <end position="300"/>
    </location>
</feature>
<dbReference type="Pfam" id="PF00270">
    <property type="entry name" value="DEAD"/>
    <property type="match status" value="1"/>
</dbReference>
<sequence length="382" mass="45216">MADIKVKQEPASLDALLALKKKQEEAQSKPVFMTKATREALAKQEQEKKDAAEKQKLKEAEDSRKRMLETAKKEEQREREDRHRRHRRGSPRRRSRSRSRSPRDNRDRKSKEDKNKKETEQKEKLMEEAIRSRYLGKEREKKKRTRKLHERKFVFDWDENDDTSKDYDNLYEERHQIQFFGRGALAGMDVNSQRKKNAEFYNSLMEQRRTGEEQEHEDLRVENLAKKEKKEQFDDRHWTQKALDEMRPRDWRIFREDFNIAIKGGKIPNPLRNWEEAGLPQEVYDTILAVGYKEPSPIQRQAIPIGLQNRDIIGVAETGSGKTAAFLIPLLVWINQLPKPAVADMLDAGPYAIIMAPTRELVWFILLTWHYIVNKFFPGFTN</sequence>
<dbReference type="PROSITE" id="PS51195">
    <property type="entry name" value="Q_MOTIF"/>
    <property type="match status" value="1"/>
</dbReference>
<dbReference type="InterPro" id="IPR011545">
    <property type="entry name" value="DEAD/DEAH_box_helicase_dom"/>
</dbReference>
<dbReference type="SUPFAM" id="SSF52540">
    <property type="entry name" value="P-loop containing nucleoside triphosphate hydrolases"/>
    <property type="match status" value="1"/>
</dbReference>
<proteinExistence type="predicted"/>
<evidence type="ECO:0000256" key="2">
    <source>
        <dbReference type="ARBA" id="ARBA00022664"/>
    </source>
</evidence>
<dbReference type="GO" id="GO:0003676">
    <property type="term" value="F:nucleic acid binding"/>
    <property type="evidence" value="ECO:0007669"/>
    <property type="project" value="InterPro"/>
</dbReference>
<dbReference type="AlphaFoldDB" id="A0A914YQ48"/>
<feature type="region of interest" description="Disordered" evidence="9">
    <location>
        <begin position="23"/>
        <end position="145"/>
    </location>
</feature>
<evidence type="ECO:0000256" key="4">
    <source>
        <dbReference type="ARBA" id="ARBA00022801"/>
    </source>
</evidence>
<name>A0A914YQ48_9BILA</name>
<reference evidence="13" key="1">
    <citation type="submission" date="2022-11" db="UniProtKB">
        <authorList>
            <consortium name="WormBaseParasite"/>
        </authorList>
    </citation>
    <scope>IDENTIFICATION</scope>
</reference>
<evidence type="ECO:0000256" key="8">
    <source>
        <dbReference type="PROSITE-ProRule" id="PRU00552"/>
    </source>
</evidence>
<dbReference type="InterPro" id="IPR014001">
    <property type="entry name" value="Helicase_ATP-bd"/>
</dbReference>
<evidence type="ECO:0000313" key="13">
    <source>
        <dbReference type="WBParaSite" id="PSU_v2.g2302.t1"/>
    </source>
</evidence>
<evidence type="ECO:0000259" key="10">
    <source>
        <dbReference type="PROSITE" id="PS51192"/>
    </source>
</evidence>
<keyword evidence="3" id="KW-0547">Nucleotide-binding</keyword>
<organism evidence="12 13">
    <name type="scientific">Panagrolaimus superbus</name>
    <dbReference type="NCBI Taxonomy" id="310955"/>
    <lineage>
        <taxon>Eukaryota</taxon>
        <taxon>Metazoa</taxon>
        <taxon>Ecdysozoa</taxon>
        <taxon>Nematoda</taxon>
        <taxon>Chromadorea</taxon>
        <taxon>Rhabditida</taxon>
        <taxon>Tylenchina</taxon>
        <taxon>Panagrolaimomorpha</taxon>
        <taxon>Panagrolaimoidea</taxon>
        <taxon>Panagrolaimidae</taxon>
        <taxon>Panagrolaimus</taxon>
    </lineage>
</organism>
<evidence type="ECO:0000256" key="7">
    <source>
        <dbReference type="ARBA" id="ARBA00047984"/>
    </source>
</evidence>
<dbReference type="GO" id="GO:0005524">
    <property type="term" value="F:ATP binding"/>
    <property type="evidence" value="ECO:0007669"/>
    <property type="project" value="UniProtKB-KW"/>
</dbReference>
<evidence type="ECO:0000256" key="9">
    <source>
        <dbReference type="SAM" id="MobiDB-lite"/>
    </source>
</evidence>
<dbReference type="GO" id="GO:0006397">
    <property type="term" value="P:mRNA processing"/>
    <property type="evidence" value="ECO:0007669"/>
    <property type="project" value="UniProtKB-KW"/>
</dbReference>
<dbReference type="Pfam" id="PF25430">
    <property type="entry name" value="DDX23"/>
    <property type="match status" value="1"/>
</dbReference>